<organism evidence="2">
    <name type="scientific">uncultured Blastococcus sp</name>
    <dbReference type="NCBI Taxonomy" id="217144"/>
    <lineage>
        <taxon>Bacteria</taxon>
        <taxon>Bacillati</taxon>
        <taxon>Actinomycetota</taxon>
        <taxon>Actinomycetes</taxon>
        <taxon>Geodermatophilales</taxon>
        <taxon>Geodermatophilaceae</taxon>
        <taxon>Blastococcus</taxon>
        <taxon>environmental samples</taxon>
    </lineage>
</organism>
<feature type="compositionally biased region" description="Polar residues" evidence="1">
    <location>
        <begin position="16"/>
        <end position="25"/>
    </location>
</feature>
<feature type="region of interest" description="Disordered" evidence="1">
    <location>
        <begin position="1"/>
        <end position="85"/>
    </location>
</feature>
<protein>
    <submittedName>
        <fullName evidence="2">Uncharacterized protein</fullName>
    </submittedName>
</protein>
<evidence type="ECO:0000256" key="1">
    <source>
        <dbReference type="SAM" id="MobiDB-lite"/>
    </source>
</evidence>
<sequence>MPLSPVTGVAAGSGSTGKRSMNAQVATAHAAPWERSSPSSSPVDAQGHAGASPRRPHRCPQAVGKWRRRTAEWSTARGTCEPRHG</sequence>
<name>A0A6J4IWC6_9ACTN</name>
<dbReference type="EMBL" id="CADCTI010000220">
    <property type="protein sequence ID" value="CAA9261329.1"/>
    <property type="molecule type" value="Genomic_DNA"/>
</dbReference>
<accession>A0A6J4IWC6</accession>
<dbReference type="AlphaFoldDB" id="A0A6J4IWC6"/>
<reference evidence="2" key="1">
    <citation type="submission" date="2020-02" db="EMBL/GenBank/DDBJ databases">
        <authorList>
            <person name="Meier V. D."/>
        </authorList>
    </citation>
    <scope>NUCLEOTIDE SEQUENCE</scope>
    <source>
        <strain evidence="2">AVDCRST_MAG57</strain>
    </source>
</reference>
<proteinExistence type="predicted"/>
<gene>
    <name evidence="2" type="ORF">AVDCRST_MAG57-2655</name>
</gene>
<evidence type="ECO:0000313" key="2">
    <source>
        <dbReference type="EMBL" id="CAA9261329.1"/>
    </source>
</evidence>